<dbReference type="InterPro" id="IPR046863">
    <property type="entry name" value="MbnP-like_dom"/>
</dbReference>
<feature type="signal peptide" evidence="1">
    <location>
        <begin position="1"/>
        <end position="21"/>
    </location>
</feature>
<dbReference type="OrthoDB" id="64245at2"/>
<dbReference type="PROSITE" id="PS51257">
    <property type="entry name" value="PROKAR_LIPOPROTEIN"/>
    <property type="match status" value="1"/>
</dbReference>
<comment type="caution">
    <text evidence="3">The sequence shown here is derived from an EMBL/GenBank/DDBJ whole genome shotgun (WGS) entry which is preliminary data.</text>
</comment>
<reference evidence="3 4" key="1">
    <citation type="submission" date="2019-01" db="EMBL/GenBank/DDBJ databases">
        <authorList>
            <person name="Chen W.-M."/>
        </authorList>
    </citation>
    <scope>NUCLEOTIDE SEQUENCE [LARGE SCALE GENOMIC DNA]</scope>
    <source>
        <strain evidence="3 4">KYPC3</strain>
    </source>
</reference>
<sequence length="250" mass="27491">MNNCKNLINCWCVLLLMLLSACQPKSNSTLLVQLLWQGQPIDCNSKLLLGGQPWQLQQLQFYLSNFSQQQQPLLLQPNDYQSTELALLGSDCQSPGQWQLQFAAPLLHAPLEFELGVPFLLNHQNPLTAGVPLQQMDMHWAWQSGYKFFRLDLNGPQHDWSLHLGSSGCSSASVMRAPTTPCTAPNRVQVQLPYQDQSTLTLDLAALFGDFIPAADNSCMADPASLSCQQLLPALGIGIGGSSTVWALQP</sequence>
<evidence type="ECO:0000313" key="3">
    <source>
        <dbReference type="EMBL" id="RVU33353.1"/>
    </source>
</evidence>
<accession>A0A437QFN8</accession>
<name>A0A437QFN8_9GAMM</name>
<evidence type="ECO:0000256" key="1">
    <source>
        <dbReference type="SAM" id="SignalP"/>
    </source>
</evidence>
<keyword evidence="1" id="KW-0732">Signal</keyword>
<proteinExistence type="predicted"/>
<dbReference type="NCBIfam" id="TIGR04052">
    <property type="entry name" value="MbnP_like_WxW"/>
    <property type="match status" value="1"/>
</dbReference>
<organism evidence="3 4">
    <name type="scientific">Rheinheimera riviphila</name>
    <dbReference type="NCBI Taxonomy" id="1834037"/>
    <lineage>
        <taxon>Bacteria</taxon>
        <taxon>Pseudomonadati</taxon>
        <taxon>Pseudomonadota</taxon>
        <taxon>Gammaproteobacteria</taxon>
        <taxon>Chromatiales</taxon>
        <taxon>Chromatiaceae</taxon>
        <taxon>Rheinheimera</taxon>
    </lineage>
</organism>
<protein>
    <submittedName>
        <fullName evidence="3">Metallo-mystery pair system four-Cys motif protein</fullName>
    </submittedName>
</protein>
<dbReference type="EMBL" id="SACS01000023">
    <property type="protein sequence ID" value="RVU33353.1"/>
    <property type="molecule type" value="Genomic_DNA"/>
</dbReference>
<feature type="chain" id="PRO_5019051007" evidence="1">
    <location>
        <begin position="22"/>
        <end position="250"/>
    </location>
</feature>
<evidence type="ECO:0000259" key="2">
    <source>
        <dbReference type="Pfam" id="PF20243"/>
    </source>
</evidence>
<dbReference type="InterPro" id="IPR023977">
    <property type="entry name" value="MbnP-like"/>
</dbReference>
<evidence type="ECO:0000313" key="4">
    <source>
        <dbReference type="Proteomes" id="UP000283077"/>
    </source>
</evidence>
<gene>
    <name evidence="3" type="ORF">EOE67_17305</name>
</gene>
<dbReference type="AlphaFoldDB" id="A0A437QFN8"/>
<keyword evidence="4" id="KW-1185">Reference proteome</keyword>
<dbReference type="Pfam" id="PF20243">
    <property type="entry name" value="MbnP"/>
    <property type="match status" value="1"/>
</dbReference>
<dbReference type="Proteomes" id="UP000283077">
    <property type="component" value="Unassembled WGS sequence"/>
</dbReference>
<feature type="domain" description="Copper-binding protein MbnP-like" evidence="2">
    <location>
        <begin position="28"/>
        <end position="220"/>
    </location>
</feature>